<feature type="region of interest" description="Disordered" evidence="1">
    <location>
        <begin position="1"/>
        <end position="28"/>
    </location>
</feature>
<gene>
    <name evidence="2" type="ORF">J1605_010063</name>
</gene>
<keyword evidence="3" id="KW-1185">Reference proteome</keyword>
<reference evidence="2 3" key="1">
    <citation type="submission" date="2022-11" db="EMBL/GenBank/DDBJ databases">
        <title>Whole genome sequence of Eschrichtius robustus ER-17-0199.</title>
        <authorList>
            <person name="Bruniche-Olsen A."/>
            <person name="Black A.N."/>
            <person name="Fields C.J."/>
            <person name="Walden K."/>
            <person name="Dewoody J.A."/>
        </authorList>
    </citation>
    <scope>NUCLEOTIDE SEQUENCE [LARGE SCALE GENOMIC DNA]</scope>
    <source>
        <strain evidence="2">ER-17-0199</strain>
        <tissue evidence="2">Blubber</tissue>
    </source>
</reference>
<sequence>FGSGRSTRRPRSQCPSRRARTARTGGAA</sequence>
<dbReference type="EMBL" id="JAIQCJ010002108">
    <property type="protein sequence ID" value="KAJ8782539.1"/>
    <property type="molecule type" value="Genomic_DNA"/>
</dbReference>
<evidence type="ECO:0000313" key="2">
    <source>
        <dbReference type="EMBL" id="KAJ8782539.1"/>
    </source>
</evidence>
<comment type="caution">
    <text evidence="2">The sequence shown here is derived from an EMBL/GenBank/DDBJ whole genome shotgun (WGS) entry which is preliminary data.</text>
</comment>
<organism evidence="2 3">
    <name type="scientific">Eschrichtius robustus</name>
    <name type="common">California gray whale</name>
    <name type="synonym">Eschrichtius gibbosus</name>
    <dbReference type="NCBI Taxonomy" id="9764"/>
    <lineage>
        <taxon>Eukaryota</taxon>
        <taxon>Metazoa</taxon>
        <taxon>Chordata</taxon>
        <taxon>Craniata</taxon>
        <taxon>Vertebrata</taxon>
        <taxon>Euteleostomi</taxon>
        <taxon>Mammalia</taxon>
        <taxon>Eutheria</taxon>
        <taxon>Laurasiatheria</taxon>
        <taxon>Artiodactyla</taxon>
        <taxon>Whippomorpha</taxon>
        <taxon>Cetacea</taxon>
        <taxon>Mysticeti</taxon>
        <taxon>Eschrichtiidae</taxon>
        <taxon>Eschrichtius</taxon>
    </lineage>
</organism>
<accession>A0AB34GVU3</accession>
<feature type="compositionally biased region" description="Basic residues" evidence="1">
    <location>
        <begin position="1"/>
        <end position="21"/>
    </location>
</feature>
<proteinExistence type="predicted"/>
<protein>
    <submittedName>
        <fullName evidence="2">Uncharacterized protein</fullName>
    </submittedName>
</protein>
<evidence type="ECO:0000256" key="1">
    <source>
        <dbReference type="SAM" id="MobiDB-lite"/>
    </source>
</evidence>
<dbReference type="AlphaFoldDB" id="A0AB34GVU3"/>
<name>A0AB34GVU3_ESCRO</name>
<dbReference type="Proteomes" id="UP001159641">
    <property type="component" value="Unassembled WGS sequence"/>
</dbReference>
<evidence type="ECO:0000313" key="3">
    <source>
        <dbReference type="Proteomes" id="UP001159641"/>
    </source>
</evidence>
<feature type="non-terminal residue" evidence="2">
    <location>
        <position position="1"/>
    </location>
</feature>